<keyword evidence="4" id="KW-0805">Transcription regulation</keyword>
<dbReference type="GO" id="GO:0006338">
    <property type="term" value="P:chromatin remodeling"/>
    <property type="evidence" value="ECO:0007669"/>
    <property type="project" value="EnsemblFungi"/>
</dbReference>
<dbReference type="Pfam" id="PF00022">
    <property type="entry name" value="Actin"/>
    <property type="match status" value="1"/>
</dbReference>
<evidence type="ECO:0000256" key="13">
    <source>
        <dbReference type="ARBA" id="ARBA00053941"/>
    </source>
</evidence>
<evidence type="ECO:0000256" key="9">
    <source>
        <dbReference type="ARBA" id="ARBA00038320"/>
    </source>
</evidence>
<dbReference type="GO" id="GO:0003682">
    <property type="term" value="F:chromatin binding"/>
    <property type="evidence" value="ECO:0007669"/>
    <property type="project" value="EnsemblFungi"/>
</dbReference>
<dbReference type="GO" id="GO:0000812">
    <property type="term" value="C:Swr1 complex"/>
    <property type="evidence" value="ECO:0007669"/>
    <property type="project" value="EnsemblFungi"/>
</dbReference>
<evidence type="ECO:0000256" key="8">
    <source>
        <dbReference type="ARBA" id="ARBA00023242"/>
    </source>
</evidence>
<dbReference type="FunFam" id="3.30.420.40:FF:000058">
    <property type="entry name" value="Putative actin-related protein 5"/>
    <property type="match status" value="1"/>
</dbReference>
<comment type="function">
    <text evidence="13">Chromatin interaction component of the NuA4 histone acetyltransferase complex which is involved in transcriptional activation of selected genes principally by acetylation of nucleosomal histone H4 and H2A. The NuA4 complex is also involved in DNA repair. Is required for NuA4 complex integrity. Component of the SWR1 complex which mediates the ATP-dependent exchange of histone H2A for the H2A variant HZT1 leading to transcriptional regulation of selected genes by chromatin remodeling. Component of the INO80 complex which remodels chromatin by shifting nucleosomes and is involved in DNA repair.</text>
</comment>
<sequence length="465" mass="53301">MSNSGNSNSVYGGDEINAIVLDPGSFRTRIGYAGDDFPKIITPSYYTESVDKKRRFDDAIDYPKANQQVKPILKDSVITDWDAALEQYQYYFDDILKIDYQEQPLLITEPVWNDMEYRQNLVETFYEKFDFPALYLAKSPTCVSFQQGRPNCIVVDIGHDSVSVVPVVDGMCLLKNAVRTHYGGHYLDDQIEDMLKVKGIQYEGKYKIKSKVPMVYPDSNYTLKDVEVTQSFDEYQRRKVLHEFKETLLQVPEKKLNVNNPQQNNALKEFYSQDTYKRLFELPTGQSIELSNERFKLADSLFDPLNYKFSTEELNKKYPSDNGELSIKGPYDDYRPLKRARKPESTPTPAPTEDSSRARGLSQLITHVISSVDIDLRTSVAHNIIVTGGVSLIPQLTERLYTELSNSNPGLKIRLHAIGNTNERLNQTWIGGSVLASLGTFHQMWVSKEEYKEVGPDRILTQRFR</sequence>
<accession>A0A1E4RPT6</accession>
<proteinExistence type="inferred from homology"/>
<evidence type="ECO:0000256" key="10">
    <source>
        <dbReference type="ARBA" id="ARBA00038661"/>
    </source>
</evidence>
<evidence type="ECO:0000313" key="16">
    <source>
        <dbReference type="EMBL" id="ODV69248.1"/>
    </source>
</evidence>
<dbReference type="SUPFAM" id="SSF53067">
    <property type="entry name" value="Actin-like ATPase domain"/>
    <property type="match status" value="2"/>
</dbReference>
<dbReference type="GO" id="GO:0031011">
    <property type="term" value="C:Ino80 complex"/>
    <property type="evidence" value="ECO:0007669"/>
    <property type="project" value="EnsemblFungi"/>
</dbReference>
<keyword evidence="17" id="KW-1185">Reference proteome</keyword>
<dbReference type="InterPro" id="IPR043129">
    <property type="entry name" value="ATPase_NBD"/>
</dbReference>
<dbReference type="Gene3D" id="3.30.420.40">
    <property type="match status" value="3"/>
</dbReference>
<dbReference type="GO" id="GO:0006281">
    <property type="term" value="P:DNA repair"/>
    <property type="evidence" value="ECO:0007669"/>
    <property type="project" value="UniProtKB-KW"/>
</dbReference>
<evidence type="ECO:0000256" key="4">
    <source>
        <dbReference type="ARBA" id="ARBA00023015"/>
    </source>
</evidence>
<dbReference type="CDD" id="cd13395">
    <property type="entry name" value="ASKHA_NBD_Arp4_ACTL6-like"/>
    <property type="match status" value="1"/>
</dbReference>
<evidence type="ECO:0000256" key="2">
    <source>
        <dbReference type="ARBA" id="ARBA00022763"/>
    </source>
</evidence>
<evidence type="ECO:0000256" key="14">
    <source>
        <dbReference type="ARBA" id="ARBA00077253"/>
    </source>
</evidence>
<gene>
    <name evidence="16" type="ORF">HYPBUDRAFT_145685</name>
</gene>
<dbReference type="GO" id="GO:0035267">
    <property type="term" value="C:NuA4 histone acetyltransferase complex"/>
    <property type="evidence" value="ECO:0007669"/>
    <property type="project" value="EnsemblFungi"/>
</dbReference>
<dbReference type="InterPro" id="IPR004000">
    <property type="entry name" value="Actin"/>
</dbReference>
<keyword evidence="5" id="KW-0010">Activator</keyword>
<evidence type="ECO:0000313" key="17">
    <source>
        <dbReference type="Proteomes" id="UP000095085"/>
    </source>
</evidence>
<dbReference type="GO" id="GO:0051382">
    <property type="term" value="P:kinetochore assembly"/>
    <property type="evidence" value="ECO:0007669"/>
    <property type="project" value="EnsemblFungi"/>
</dbReference>
<comment type="subcellular location">
    <subcellularLocation>
        <location evidence="1">Nucleus</location>
    </subcellularLocation>
</comment>
<evidence type="ECO:0000256" key="7">
    <source>
        <dbReference type="ARBA" id="ARBA00023204"/>
    </source>
</evidence>
<dbReference type="PANTHER" id="PTHR11937">
    <property type="entry name" value="ACTIN"/>
    <property type="match status" value="1"/>
</dbReference>
<dbReference type="Gene3D" id="3.90.640.10">
    <property type="entry name" value="Actin, Chain A, domain 4"/>
    <property type="match status" value="1"/>
</dbReference>
<dbReference type="EMBL" id="KV454538">
    <property type="protein sequence ID" value="ODV69248.1"/>
    <property type="molecule type" value="Genomic_DNA"/>
</dbReference>
<evidence type="ECO:0000256" key="6">
    <source>
        <dbReference type="ARBA" id="ARBA00023163"/>
    </source>
</evidence>
<dbReference type="OrthoDB" id="5132116at2759"/>
<comment type="subunit">
    <text evidence="10">Component of the NuA4 histone acetyltransferase complex, of the INO80 chromatin remodeling complex, and of the SWR1 chromatin remodeling complex.</text>
</comment>
<dbReference type="RefSeq" id="XP_020078315.1">
    <property type="nucleotide sequence ID" value="XM_020219916.1"/>
</dbReference>
<keyword evidence="7" id="KW-0234">DNA repair</keyword>
<comment type="similarity">
    <text evidence="9">Belongs to the actin family. ARP4 subfamily.</text>
</comment>
<dbReference type="FunFam" id="3.30.420.40:FF:000203">
    <property type="entry name" value="Actin-related protein 4"/>
    <property type="match status" value="1"/>
</dbReference>
<reference evidence="17" key="1">
    <citation type="submission" date="2016-05" db="EMBL/GenBank/DDBJ databases">
        <title>Comparative genomics of biotechnologically important yeasts.</title>
        <authorList>
            <consortium name="DOE Joint Genome Institute"/>
            <person name="Riley R."/>
            <person name="Haridas S."/>
            <person name="Wolfe K.H."/>
            <person name="Lopes M.R."/>
            <person name="Hittinger C.T."/>
            <person name="Goker M."/>
            <person name="Salamov A."/>
            <person name="Wisecaver J."/>
            <person name="Long T.M."/>
            <person name="Aerts A.L."/>
            <person name="Barry K."/>
            <person name="Choi C."/>
            <person name="Clum A."/>
            <person name="Coughlan A.Y."/>
            <person name="Deshpande S."/>
            <person name="Douglass A.P."/>
            <person name="Hanson S.J."/>
            <person name="Klenk H.-P."/>
            <person name="Labutti K."/>
            <person name="Lapidus A."/>
            <person name="Lindquist E."/>
            <person name="Lipzen A."/>
            <person name="Meier-Kolthoff J.P."/>
            <person name="Ohm R.A."/>
            <person name="Otillar R.P."/>
            <person name="Pangilinan J."/>
            <person name="Peng Y."/>
            <person name="Rokas A."/>
            <person name="Rosa C.A."/>
            <person name="Scheuner C."/>
            <person name="Sibirny A.A."/>
            <person name="Slot J.C."/>
            <person name="Stielow J.B."/>
            <person name="Sun H."/>
            <person name="Kurtzman C.P."/>
            <person name="Blackwell M."/>
            <person name="Grigoriev I.V."/>
            <person name="Jeffries T.W."/>
        </authorList>
    </citation>
    <scope>NUCLEOTIDE SEQUENCE [LARGE SCALE GENOMIC DNA]</scope>
    <source>
        <strain evidence="17">NRRL Y-1933</strain>
    </source>
</reference>
<keyword evidence="6" id="KW-0804">Transcription</keyword>
<dbReference type="AlphaFoldDB" id="A0A1E4RPT6"/>
<keyword evidence="2" id="KW-0227">DNA damage</keyword>
<feature type="region of interest" description="Disordered" evidence="15">
    <location>
        <begin position="318"/>
        <end position="358"/>
    </location>
</feature>
<name>A0A1E4RPT6_9ASCO</name>
<protein>
    <recommendedName>
        <fullName evidence="11">Actin-related protein 4</fullName>
    </recommendedName>
    <alternativeName>
        <fullName evidence="12 14">Actin-like protein ARP4</fullName>
    </alternativeName>
</protein>
<evidence type="ECO:0000256" key="12">
    <source>
        <dbReference type="ARBA" id="ARBA00042445"/>
    </source>
</evidence>
<dbReference type="STRING" id="984485.A0A1E4RPT6"/>
<dbReference type="Proteomes" id="UP000095085">
    <property type="component" value="Unassembled WGS sequence"/>
</dbReference>
<dbReference type="GO" id="GO:0005524">
    <property type="term" value="F:ATP binding"/>
    <property type="evidence" value="ECO:0007669"/>
    <property type="project" value="EnsemblFungi"/>
</dbReference>
<evidence type="ECO:0000256" key="15">
    <source>
        <dbReference type="SAM" id="MobiDB-lite"/>
    </source>
</evidence>
<evidence type="ECO:0000256" key="11">
    <source>
        <dbReference type="ARBA" id="ARBA00041020"/>
    </source>
</evidence>
<keyword evidence="3" id="KW-0156">Chromatin regulator</keyword>
<dbReference type="SMART" id="SM00268">
    <property type="entry name" value="ACTIN"/>
    <property type="match status" value="1"/>
</dbReference>
<dbReference type="GeneID" id="30994466"/>
<evidence type="ECO:0000256" key="3">
    <source>
        <dbReference type="ARBA" id="ARBA00022853"/>
    </source>
</evidence>
<dbReference type="GO" id="GO:0042393">
    <property type="term" value="F:histone binding"/>
    <property type="evidence" value="ECO:0007669"/>
    <property type="project" value="EnsemblFungi"/>
</dbReference>
<organism evidence="16 17">
    <name type="scientific">Hyphopichia burtonii NRRL Y-1933</name>
    <dbReference type="NCBI Taxonomy" id="984485"/>
    <lineage>
        <taxon>Eukaryota</taxon>
        <taxon>Fungi</taxon>
        <taxon>Dikarya</taxon>
        <taxon>Ascomycota</taxon>
        <taxon>Saccharomycotina</taxon>
        <taxon>Pichiomycetes</taxon>
        <taxon>Debaryomycetaceae</taxon>
        <taxon>Hyphopichia</taxon>
    </lineage>
</organism>
<evidence type="ECO:0000256" key="5">
    <source>
        <dbReference type="ARBA" id="ARBA00023159"/>
    </source>
</evidence>
<evidence type="ECO:0000256" key="1">
    <source>
        <dbReference type="ARBA" id="ARBA00004123"/>
    </source>
</evidence>
<keyword evidence="8" id="KW-0539">Nucleus</keyword>
<dbReference type="GO" id="GO:0006357">
    <property type="term" value="P:regulation of transcription by RNA polymerase II"/>
    <property type="evidence" value="ECO:0007669"/>
    <property type="project" value="EnsemblFungi"/>
</dbReference>